<evidence type="ECO:0000313" key="12">
    <source>
        <dbReference type="Proteomes" id="UP000747110"/>
    </source>
</evidence>
<dbReference type="Gene3D" id="3.40.50.200">
    <property type="entry name" value="Peptidase S8/S53 domain"/>
    <property type="match status" value="2"/>
</dbReference>
<feature type="compositionally biased region" description="Pro residues" evidence="7">
    <location>
        <begin position="1039"/>
        <end position="1053"/>
    </location>
</feature>
<evidence type="ECO:0000313" key="11">
    <source>
        <dbReference type="EMBL" id="GIM06656.1"/>
    </source>
</evidence>
<feature type="region of interest" description="Disordered" evidence="7">
    <location>
        <begin position="1039"/>
        <end position="1094"/>
    </location>
</feature>
<evidence type="ECO:0000256" key="4">
    <source>
        <dbReference type="ARBA" id="ARBA00022825"/>
    </source>
</evidence>
<sequence>MSRLNIFFLAYTLLLFNRQIRTVVATKRVTLRTGYVDLRQLAPVSFSQAARDAEIPAQNGTSGVGAIPIGGDAATRRLFLVSYNDSTHAAELRNALVAGGASILSYIPENTLLVAAKLYIMSRISSQLKAAAAALSSKHKISPDWEPILTATAAAAASAPDSSSTSSASAGGTSQSAAGSDSSVSTEEQQQMRWVQSSLAKLQASEFLSQLRTLRRSSEGPNSHAAAAATTAVALYGIAVELLPGLTPTQLRSISEWAAALALGLRQGSGGGGDGQASDSDPDLCRPVVESELVTAGVSDLVSVYVCEQDIIFSVNWLADRDVVKWVTPLTAPRTADAVADILLQSGKLSLDQYYDVTAFDPSVNWPYWSAGLQGQGEVIGMADTGLDLNHCAFSDIRYTGIYEAALQNNATATVFGIASFVQIPGHRKVAQYAKLGIAGDVTDNHGHGTLVAGSLAGAMLSEPEDPDNSIIIQIDATGAAPRARLSIVDAQGGDGGSGATLWVPYDAYGLYLPLHLKAGASISSDSWGNAFSTGYESQSKSYDKFLWENPNFISLVSAGNDGTKSLLSCTISSPAIAKNVVAVGAGYRIPPGFGNRSQYAVRGLRRDGTVLYRPIFPMESFVVNSLATIASSRKEGVIPIVIARPIDACSPLLNPPSALSGALVLAVTGHCSIKDQAVKVEESGAAALMIIADSTDSFTTPYLDNSQNTIKRIAVSMIQRDVGLTLVMFVYEGGILNFTRREVPVESTSIVEYSSWGPTPDGRLKPDIIAPGVSITSTDTTTRYPWDTCITRQYDGTSASTPLAAGNVAIIRQYLRTGFYPTGAPTDPGSAPFTPSGMLLKAIVIAGAQSLEGGWAFNGGVRMGPAPDGYQGWGRPNLATTLPLRGATDPRVRLQVADRGAFTASGQYVTLSGLTTTGTGPVTVVLAYYDYPAEPNALTALVNDLDLEVFVDDVAYLGNNAENAVYPIPDGANTVERVRLNSPPPGAELQIRVSAVFLPSLGLEPNTPQRWAVAVVGHFEGLLRSALNPAWVKLGPVSPSPQLPSPPPPPRAKVPKGLLKKKPPPPPVPSPHPKPPPRAKPPPRRRPPLRSPN</sequence>
<name>A0A8J4CIU8_9CHLO</name>
<dbReference type="PRINTS" id="PR00723">
    <property type="entry name" value="SUBTILISIN"/>
</dbReference>
<dbReference type="CDD" id="cd04842">
    <property type="entry name" value="Peptidases_S8_Kp43_protease"/>
    <property type="match status" value="1"/>
</dbReference>
<feature type="active site" description="Charge relay system" evidence="5 6">
    <location>
        <position position="384"/>
    </location>
</feature>
<feature type="signal peptide" evidence="8">
    <location>
        <begin position="1"/>
        <end position="25"/>
    </location>
</feature>
<dbReference type="InterPro" id="IPR036852">
    <property type="entry name" value="Peptidase_S8/S53_dom_sf"/>
</dbReference>
<protein>
    <recommendedName>
        <fullName evidence="9">Peptidase S8/S53 domain-containing protein</fullName>
    </recommendedName>
</protein>
<dbReference type="InterPro" id="IPR051048">
    <property type="entry name" value="Peptidase_S8/S53_subtilisin"/>
</dbReference>
<dbReference type="OrthoDB" id="534383at2759"/>
<dbReference type="PROSITE" id="PS00138">
    <property type="entry name" value="SUBTILASE_SER"/>
    <property type="match status" value="1"/>
</dbReference>
<dbReference type="Gene3D" id="2.60.120.380">
    <property type="match status" value="1"/>
</dbReference>
<dbReference type="InterPro" id="IPR034058">
    <property type="entry name" value="TagA/B/C/D_pept_dom"/>
</dbReference>
<feature type="domain" description="Peptidase S8/S53" evidence="9">
    <location>
        <begin position="375"/>
        <end position="817"/>
    </location>
</feature>
<keyword evidence="4 6" id="KW-0720">Serine protease</keyword>
<dbReference type="Pfam" id="PF00082">
    <property type="entry name" value="Peptidase_S8"/>
    <property type="match status" value="1"/>
</dbReference>
<comment type="caution">
    <text evidence="10">The sequence shown here is derived from an EMBL/GenBank/DDBJ whole genome shotgun (WGS) entry which is preliminary data.</text>
</comment>
<dbReference type="InterPro" id="IPR022398">
    <property type="entry name" value="Peptidase_S8_His-AS"/>
</dbReference>
<reference evidence="10" key="1">
    <citation type="journal article" date="2021" name="Proc. Natl. Acad. Sci. U.S.A.">
        <title>Three genomes in the algal genus Volvox reveal the fate of a haploid sex-determining region after a transition to homothallism.</title>
        <authorList>
            <person name="Yamamoto K."/>
            <person name="Hamaji T."/>
            <person name="Kawai-Toyooka H."/>
            <person name="Matsuzaki R."/>
            <person name="Takahashi F."/>
            <person name="Nishimura Y."/>
            <person name="Kawachi M."/>
            <person name="Noguchi H."/>
            <person name="Minakuchi Y."/>
            <person name="Umen J.G."/>
            <person name="Toyoda A."/>
            <person name="Nozaki H."/>
        </authorList>
    </citation>
    <scope>NUCLEOTIDE SEQUENCE</scope>
    <source>
        <strain evidence="11">NIES-3785</strain>
        <strain evidence="10">NIES-3786</strain>
    </source>
</reference>
<dbReference type="InterPro" id="IPR000209">
    <property type="entry name" value="Peptidase_S8/S53_dom"/>
</dbReference>
<dbReference type="InterPro" id="IPR015500">
    <property type="entry name" value="Peptidase_S8_subtilisin-rel"/>
</dbReference>
<evidence type="ECO:0000313" key="10">
    <source>
        <dbReference type="EMBL" id="GIL83915.1"/>
    </source>
</evidence>
<dbReference type="PROSITE" id="PS51892">
    <property type="entry name" value="SUBTILASE"/>
    <property type="match status" value="1"/>
</dbReference>
<keyword evidence="8" id="KW-0732">Signal</keyword>
<feature type="compositionally biased region" description="Pro residues" evidence="7">
    <location>
        <begin position="1065"/>
        <end position="1075"/>
    </location>
</feature>
<comment type="similarity">
    <text evidence="1 6">Belongs to the peptidase S8 family.</text>
</comment>
<evidence type="ECO:0000256" key="6">
    <source>
        <dbReference type="PROSITE-ProRule" id="PRU01240"/>
    </source>
</evidence>
<dbReference type="Gene3D" id="3.50.30.30">
    <property type="match status" value="1"/>
</dbReference>
<dbReference type="Proteomes" id="UP000722791">
    <property type="component" value="Unassembled WGS sequence"/>
</dbReference>
<dbReference type="Proteomes" id="UP000747110">
    <property type="component" value="Unassembled WGS sequence"/>
</dbReference>
<evidence type="ECO:0000256" key="8">
    <source>
        <dbReference type="SAM" id="SignalP"/>
    </source>
</evidence>
<keyword evidence="2 6" id="KW-0645">Protease</keyword>
<dbReference type="EMBL" id="BNCP01000028">
    <property type="protein sequence ID" value="GIL83915.1"/>
    <property type="molecule type" value="Genomic_DNA"/>
</dbReference>
<dbReference type="PROSITE" id="PS00137">
    <property type="entry name" value="SUBTILASE_HIS"/>
    <property type="match status" value="1"/>
</dbReference>
<dbReference type="AlphaFoldDB" id="A0A8J4CIU8"/>
<feature type="active site" description="Charge relay system" evidence="5 6">
    <location>
        <position position="799"/>
    </location>
</feature>
<feature type="region of interest" description="Disordered" evidence="7">
    <location>
        <begin position="159"/>
        <end position="190"/>
    </location>
</feature>
<accession>A0A8J4CIU8</accession>
<feature type="compositionally biased region" description="Basic residues" evidence="7">
    <location>
        <begin position="1076"/>
        <end position="1094"/>
    </location>
</feature>
<feature type="compositionally biased region" description="Low complexity" evidence="7">
    <location>
        <begin position="159"/>
        <end position="186"/>
    </location>
</feature>
<dbReference type="GO" id="GO:0006508">
    <property type="term" value="P:proteolysis"/>
    <property type="evidence" value="ECO:0007669"/>
    <property type="project" value="UniProtKB-KW"/>
</dbReference>
<evidence type="ECO:0000256" key="3">
    <source>
        <dbReference type="ARBA" id="ARBA00022801"/>
    </source>
</evidence>
<dbReference type="PANTHER" id="PTHR43399:SF4">
    <property type="entry name" value="CELL WALL-ASSOCIATED PROTEASE"/>
    <property type="match status" value="1"/>
</dbReference>
<gene>
    <name evidence="10" type="ORF">Vretifemale_12657</name>
    <name evidence="11" type="ORF">Vretimale_10917</name>
</gene>
<dbReference type="PANTHER" id="PTHR43399">
    <property type="entry name" value="SUBTILISIN-RELATED"/>
    <property type="match status" value="1"/>
</dbReference>
<dbReference type="InterPro" id="IPR023828">
    <property type="entry name" value="Peptidase_S8_Ser-AS"/>
</dbReference>
<feature type="chain" id="PRO_5035391147" description="Peptidase S8/S53 domain-containing protein" evidence="8">
    <location>
        <begin position="26"/>
        <end position="1094"/>
    </location>
</feature>
<evidence type="ECO:0000256" key="2">
    <source>
        <dbReference type="ARBA" id="ARBA00022670"/>
    </source>
</evidence>
<dbReference type="EMBL" id="BNCQ01000022">
    <property type="protein sequence ID" value="GIM06656.1"/>
    <property type="molecule type" value="Genomic_DNA"/>
</dbReference>
<evidence type="ECO:0000256" key="5">
    <source>
        <dbReference type="PIRSR" id="PIRSR615500-1"/>
    </source>
</evidence>
<dbReference type="SUPFAM" id="SSF52743">
    <property type="entry name" value="Subtilisin-like"/>
    <property type="match status" value="1"/>
</dbReference>
<keyword evidence="3 6" id="KW-0378">Hydrolase</keyword>
<dbReference type="SUPFAM" id="SSF49785">
    <property type="entry name" value="Galactose-binding domain-like"/>
    <property type="match status" value="1"/>
</dbReference>
<dbReference type="InterPro" id="IPR008979">
    <property type="entry name" value="Galactose-bd-like_sf"/>
</dbReference>
<proteinExistence type="inferred from homology"/>
<dbReference type="GO" id="GO:0004252">
    <property type="term" value="F:serine-type endopeptidase activity"/>
    <property type="evidence" value="ECO:0007669"/>
    <property type="project" value="UniProtKB-UniRule"/>
</dbReference>
<feature type="active site" description="Charge relay system" evidence="5 6">
    <location>
        <position position="448"/>
    </location>
</feature>
<evidence type="ECO:0000259" key="9">
    <source>
        <dbReference type="Pfam" id="PF00082"/>
    </source>
</evidence>
<keyword evidence="12" id="KW-1185">Reference proteome</keyword>
<organism evidence="10 12">
    <name type="scientific">Volvox reticuliferus</name>
    <dbReference type="NCBI Taxonomy" id="1737510"/>
    <lineage>
        <taxon>Eukaryota</taxon>
        <taxon>Viridiplantae</taxon>
        <taxon>Chlorophyta</taxon>
        <taxon>core chlorophytes</taxon>
        <taxon>Chlorophyceae</taxon>
        <taxon>CS clade</taxon>
        <taxon>Chlamydomonadales</taxon>
        <taxon>Volvocaceae</taxon>
        <taxon>Volvox</taxon>
    </lineage>
</organism>
<evidence type="ECO:0000256" key="7">
    <source>
        <dbReference type="SAM" id="MobiDB-lite"/>
    </source>
</evidence>
<evidence type="ECO:0000256" key="1">
    <source>
        <dbReference type="ARBA" id="ARBA00011073"/>
    </source>
</evidence>